<gene>
    <name evidence="2" type="ORF">CcCBS67573_g06946</name>
</gene>
<proteinExistence type="predicted"/>
<evidence type="ECO:0000313" key="2">
    <source>
        <dbReference type="EMBL" id="TPX69167.1"/>
    </source>
</evidence>
<protein>
    <submittedName>
        <fullName evidence="2">Uncharacterized protein</fullName>
    </submittedName>
</protein>
<dbReference type="SUPFAM" id="SSF57845">
    <property type="entry name" value="B-box zinc-binding domain"/>
    <property type="match status" value="1"/>
</dbReference>
<feature type="compositionally biased region" description="Low complexity" evidence="1">
    <location>
        <begin position="50"/>
        <end position="69"/>
    </location>
</feature>
<dbReference type="EMBL" id="QEAP01000327">
    <property type="protein sequence ID" value="TPX69167.1"/>
    <property type="molecule type" value="Genomic_DNA"/>
</dbReference>
<dbReference type="STRING" id="246404.A0A507F0M4"/>
<comment type="caution">
    <text evidence="2">The sequence shown here is derived from an EMBL/GenBank/DDBJ whole genome shotgun (WGS) entry which is preliminary data.</text>
</comment>
<dbReference type="Proteomes" id="UP000320333">
    <property type="component" value="Unassembled WGS sequence"/>
</dbReference>
<dbReference type="OrthoDB" id="5407799at2759"/>
<evidence type="ECO:0000256" key="1">
    <source>
        <dbReference type="SAM" id="MobiDB-lite"/>
    </source>
</evidence>
<feature type="region of interest" description="Disordered" evidence="1">
    <location>
        <begin position="179"/>
        <end position="215"/>
    </location>
</feature>
<dbReference type="AlphaFoldDB" id="A0A507F0M4"/>
<sequence length="275" mass="29885">MTDADIIARFERLKASNTTLNPPDESQAELAIMAERLKQLTGSEPVATASPTKPNPNSINITTTTTTTPEPHANAPLGYVDYTQLVLTSPSKAFLPTAATDSQQHETHHLTHSEDSIDFDISLDDEVDALLSEVAQEVALERRVSIGTSSHDTDSAADQDMAALSRRFMNLEPLGKVLKSKPSATTDAKDQPSTKNELGPPPQVPTVKDLLSPSQPRRIPKDDAFCCICSEDAVVCCPDCDDDLYYASCFKMAHHPDEVTDLELCKHVAARIALM</sequence>
<reference evidence="2 3" key="1">
    <citation type="journal article" date="2019" name="Sci. Rep.">
        <title>Comparative genomics of chytrid fungi reveal insights into the obligate biotrophic and pathogenic lifestyle of Synchytrium endobioticum.</title>
        <authorList>
            <person name="van de Vossenberg B.T.L.H."/>
            <person name="Warris S."/>
            <person name="Nguyen H.D.T."/>
            <person name="van Gent-Pelzer M.P.E."/>
            <person name="Joly D.L."/>
            <person name="van de Geest H.C."/>
            <person name="Bonants P.J.M."/>
            <person name="Smith D.S."/>
            <person name="Levesque C.A."/>
            <person name="van der Lee T.A.J."/>
        </authorList>
    </citation>
    <scope>NUCLEOTIDE SEQUENCE [LARGE SCALE GENOMIC DNA]</scope>
    <source>
        <strain evidence="2 3">CBS 675.73</strain>
    </source>
</reference>
<accession>A0A507F0M4</accession>
<keyword evidence="3" id="KW-1185">Reference proteome</keyword>
<evidence type="ECO:0000313" key="3">
    <source>
        <dbReference type="Proteomes" id="UP000320333"/>
    </source>
</evidence>
<organism evidence="2 3">
    <name type="scientific">Chytriomyces confervae</name>
    <dbReference type="NCBI Taxonomy" id="246404"/>
    <lineage>
        <taxon>Eukaryota</taxon>
        <taxon>Fungi</taxon>
        <taxon>Fungi incertae sedis</taxon>
        <taxon>Chytridiomycota</taxon>
        <taxon>Chytridiomycota incertae sedis</taxon>
        <taxon>Chytridiomycetes</taxon>
        <taxon>Chytridiales</taxon>
        <taxon>Chytriomycetaceae</taxon>
        <taxon>Chytriomyces</taxon>
    </lineage>
</organism>
<name>A0A507F0M4_9FUNG</name>
<feature type="region of interest" description="Disordered" evidence="1">
    <location>
        <begin position="39"/>
        <end position="75"/>
    </location>
</feature>